<protein>
    <recommendedName>
        <fullName evidence="4">Integrase catalytic domain-containing protein</fullName>
    </recommendedName>
</protein>
<comment type="caution">
    <text evidence="2">The sequence shown here is derived from an EMBL/GenBank/DDBJ whole genome shotgun (WGS) entry which is preliminary data.</text>
</comment>
<feature type="compositionally biased region" description="Low complexity" evidence="1">
    <location>
        <begin position="27"/>
        <end position="39"/>
    </location>
</feature>
<dbReference type="Proteomes" id="UP000301309">
    <property type="component" value="Unassembled WGS sequence"/>
</dbReference>
<sequence>MCGFQAKEVEEVELDASADDDGGRVGVAGPAAGVDPAPRRMGPTWREFLTAQAGSIIACDFLHIDLVDLRRVYALVFLEHGTRRLHVAGVTAHPTAQWTAQQARNLALAEGMRLEPLRFLIRDRDSKYPESFDAIFEAEGIETLKTVRGVNIPIRLLSWALPVDDVVLGVPGEDRT</sequence>
<dbReference type="EMBL" id="BJHW01000001">
    <property type="protein sequence ID" value="GDY51866.1"/>
    <property type="molecule type" value="Genomic_DNA"/>
</dbReference>
<accession>A0A4D4KYE0</accession>
<proteinExistence type="predicted"/>
<evidence type="ECO:0000313" key="3">
    <source>
        <dbReference type="Proteomes" id="UP000301309"/>
    </source>
</evidence>
<evidence type="ECO:0000256" key="1">
    <source>
        <dbReference type="SAM" id="MobiDB-lite"/>
    </source>
</evidence>
<evidence type="ECO:0008006" key="4">
    <source>
        <dbReference type="Google" id="ProtNLM"/>
    </source>
</evidence>
<dbReference type="AlphaFoldDB" id="A0A4D4KYE0"/>
<gene>
    <name evidence="2" type="ORF">SVIO_024890</name>
</gene>
<evidence type="ECO:0000313" key="2">
    <source>
        <dbReference type="EMBL" id="GDY51866.1"/>
    </source>
</evidence>
<organism evidence="2 3">
    <name type="scientific">Streptomyces violaceusniger</name>
    <dbReference type="NCBI Taxonomy" id="68280"/>
    <lineage>
        <taxon>Bacteria</taxon>
        <taxon>Bacillati</taxon>
        <taxon>Actinomycetota</taxon>
        <taxon>Actinomycetes</taxon>
        <taxon>Kitasatosporales</taxon>
        <taxon>Streptomycetaceae</taxon>
        <taxon>Streptomyces</taxon>
        <taxon>Streptomyces violaceusniger group</taxon>
    </lineage>
</organism>
<keyword evidence="3" id="KW-1185">Reference proteome</keyword>
<reference evidence="2 3" key="1">
    <citation type="journal article" date="2020" name="Int. J. Syst. Evol. Microbiol.">
        <title>Reclassification of Streptomyces castelarensis and Streptomyces sporoclivatus as later heterotypic synonyms of Streptomyces antimycoticus.</title>
        <authorList>
            <person name="Komaki H."/>
            <person name="Tamura T."/>
        </authorList>
    </citation>
    <scope>NUCLEOTIDE SEQUENCE [LARGE SCALE GENOMIC DNA]</scope>
    <source>
        <strain evidence="2 3">NBRC 13459</strain>
    </source>
</reference>
<name>A0A4D4KYE0_STRVO</name>
<feature type="region of interest" description="Disordered" evidence="1">
    <location>
        <begin position="18"/>
        <end position="39"/>
    </location>
</feature>